<gene>
    <name evidence="1" type="ORF">ACFSFW_19325</name>
</gene>
<dbReference type="Proteomes" id="UP001597227">
    <property type="component" value="Unassembled WGS sequence"/>
</dbReference>
<reference evidence="2" key="1">
    <citation type="journal article" date="2019" name="Int. J. Syst. Evol. Microbiol.">
        <title>The Global Catalogue of Microorganisms (GCM) 10K type strain sequencing project: providing services to taxonomists for standard genome sequencing and annotation.</title>
        <authorList>
            <consortium name="The Broad Institute Genomics Platform"/>
            <consortium name="The Broad Institute Genome Sequencing Center for Infectious Disease"/>
            <person name="Wu L."/>
            <person name="Ma J."/>
        </authorList>
    </citation>
    <scope>NUCLEOTIDE SEQUENCE [LARGE SCALE GENOMIC DNA]</scope>
    <source>
        <strain evidence="2">CCUG 15531</strain>
    </source>
</reference>
<sequence>MAKLKRLVTKEDNIVEVYSPLTNTETANRAKDYNVLSPKQFATKYKDLLFVPVTFTWDGQTHKIQFNHCANPFCKWCGLPQKKFENVKSKPSRYRLSRSGTDKSLVCNPDPIDTTRGISLNCNTSTVSNWSVAIEIERLTTINKVQDIVPDYQFHKSGCPTEELTPLGSPEGFYKQGKSKVGAQVWQCKVCKKKTNILPSKVQTTTYKQKRSEIMPRFAEELLNRTPITRTCEMLKIGRGTYYDKLELLYHNCLEFLERNETKKFDGLEFKEIWLNTDKMTYHLNNVRQKGQGGSRFLDTEEPQFPTNVVVTADVLSRYVFRSDVAYDWEIAMADIALDTVLLKEDHLNDFAKKHARFGQYSHYPQPPSKNDTQTKSEYDNDIAKFNQRDKYVNGLHVHQTYTTIAHMWLIKQLVKASEWRFITDDDKSLMTAIYRVFSDEFRRYDAHHFLCQTDKTKTRKQAQQEFKQAKFDLIEWGSLRDFGTNSLRNLAYYYLCDLFETHSFHKEISSGTSSYNIYANNPIQHPLATPDRGFRSVDCKTDLSSLEPKDIAKLILNVNDNATNVFIQNIRRRLSILERPLTTARGDGKSYIYSNFNPKYAQMSLTILRTYYNFCLTYETTEGKKKVIATPAQRLGLTDKQFSLKDIIYLR</sequence>
<comment type="caution">
    <text evidence="1">The sequence shown here is derived from an EMBL/GenBank/DDBJ whole genome shotgun (WGS) entry which is preliminary data.</text>
</comment>
<dbReference type="RefSeq" id="WP_388040619.1">
    <property type="nucleotide sequence ID" value="NZ_JBHUEK010000028.1"/>
</dbReference>
<dbReference type="EMBL" id="JBHUEK010000028">
    <property type="protein sequence ID" value="MFD1780808.1"/>
    <property type="molecule type" value="Genomic_DNA"/>
</dbReference>
<accession>A0ABW4MTH6</accession>
<evidence type="ECO:0000313" key="1">
    <source>
        <dbReference type="EMBL" id="MFD1780808.1"/>
    </source>
</evidence>
<organism evidence="1 2">
    <name type="scientific">Fredinandcohnia salidurans</name>
    <dbReference type="NCBI Taxonomy" id="2595041"/>
    <lineage>
        <taxon>Bacteria</taxon>
        <taxon>Bacillati</taxon>
        <taxon>Bacillota</taxon>
        <taxon>Bacilli</taxon>
        <taxon>Bacillales</taxon>
        <taxon>Bacillaceae</taxon>
        <taxon>Fredinandcohnia</taxon>
    </lineage>
</organism>
<name>A0ABW4MTH6_9BACI</name>
<proteinExistence type="predicted"/>
<evidence type="ECO:0000313" key="2">
    <source>
        <dbReference type="Proteomes" id="UP001597227"/>
    </source>
</evidence>
<protein>
    <submittedName>
        <fullName evidence="1">Insertion element protein</fullName>
    </submittedName>
</protein>
<keyword evidence="2" id="KW-1185">Reference proteome</keyword>